<feature type="region of interest" description="Disordered" evidence="2">
    <location>
        <begin position="1"/>
        <end position="32"/>
    </location>
</feature>
<gene>
    <name evidence="3" type="ORF">J4215_01595</name>
</gene>
<sequence length="107" mass="12418">MNDETDESFSNTKEEYKKRLMEKQAQSQAEQETAQKIDALLRSILETAAKERLSNVRLVNPELYMKATQAILFLAQNKQFSGKISGEQLKQILQRLSQKRETSIKRK</sequence>
<reference evidence="3" key="1">
    <citation type="submission" date="2021-03" db="EMBL/GenBank/DDBJ databases">
        <authorList>
            <person name="Jaffe A."/>
        </authorList>
    </citation>
    <scope>NUCLEOTIDE SEQUENCE</scope>
    <source>
        <strain evidence="3">RIFCSPLOWO2_01_FULL_AR10_48_17</strain>
    </source>
</reference>
<dbReference type="Proteomes" id="UP000675968">
    <property type="component" value="Unassembled WGS sequence"/>
</dbReference>
<feature type="compositionally biased region" description="Basic and acidic residues" evidence="2">
    <location>
        <begin position="12"/>
        <end position="22"/>
    </location>
</feature>
<comment type="caution">
    <text evidence="3">The sequence shown here is derived from an EMBL/GenBank/DDBJ whole genome shotgun (WGS) entry which is preliminary data.</text>
</comment>
<dbReference type="PIRSF" id="PIRSF015730">
    <property type="entry name" value="TFAR19"/>
    <property type="match status" value="1"/>
</dbReference>
<dbReference type="GO" id="GO:0003677">
    <property type="term" value="F:DNA binding"/>
    <property type="evidence" value="ECO:0007669"/>
    <property type="project" value="InterPro"/>
</dbReference>
<comment type="similarity">
    <text evidence="1">Belongs to the PDCD5 family.</text>
</comment>
<organism evidence="3 4">
    <name type="scientific">Candidatus Iainarchaeum sp</name>
    <dbReference type="NCBI Taxonomy" id="3101447"/>
    <lineage>
        <taxon>Archaea</taxon>
        <taxon>Candidatus Iainarchaeota</taxon>
        <taxon>Candidatus Iainarchaeia</taxon>
        <taxon>Candidatus Iainarchaeales</taxon>
        <taxon>Candidatus Iainarchaeaceae</taxon>
        <taxon>Candidatus Iainarchaeum</taxon>
    </lineage>
</organism>
<accession>A0A8T4LED1</accession>
<dbReference type="InterPro" id="IPR002836">
    <property type="entry name" value="PDCD5-like"/>
</dbReference>
<dbReference type="GO" id="GO:0005829">
    <property type="term" value="C:cytosol"/>
    <property type="evidence" value="ECO:0007669"/>
    <property type="project" value="TreeGrafter"/>
</dbReference>
<evidence type="ECO:0000256" key="1">
    <source>
        <dbReference type="ARBA" id="ARBA00010490"/>
    </source>
</evidence>
<dbReference type="InterPro" id="IPR036883">
    <property type="entry name" value="PDCD5-like_sf"/>
</dbReference>
<dbReference type="PANTHER" id="PTHR10840:SF0">
    <property type="entry name" value="PROGRAMMED CELL DEATH PROTEIN 5"/>
    <property type="match status" value="1"/>
</dbReference>
<name>A0A8T4LED1_9ARCH</name>
<evidence type="ECO:0000313" key="4">
    <source>
        <dbReference type="Proteomes" id="UP000675968"/>
    </source>
</evidence>
<evidence type="ECO:0000256" key="2">
    <source>
        <dbReference type="SAM" id="MobiDB-lite"/>
    </source>
</evidence>
<evidence type="ECO:0008006" key="5">
    <source>
        <dbReference type="Google" id="ProtNLM"/>
    </source>
</evidence>
<protein>
    <recommendedName>
        <fullName evidence="5">DNA-binding protein</fullName>
    </recommendedName>
</protein>
<feature type="compositionally biased region" description="Low complexity" evidence="2">
    <location>
        <begin position="23"/>
        <end position="32"/>
    </location>
</feature>
<proteinExistence type="inferred from homology"/>
<dbReference type="Pfam" id="PF01984">
    <property type="entry name" value="dsDNA_bind"/>
    <property type="match status" value="1"/>
</dbReference>
<dbReference type="EMBL" id="JAGVWC010000008">
    <property type="protein sequence ID" value="MBS3061256.1"/>
    <property type="molecule type" value="Genomic_DNA"/>
</dbReference>
<evidence type="ECO:0000313" key="3">
    <source>
        <dbReference type="EMBL" id="MBS3061256.1"/>
    </source>
</evidence>
<reference evidence="3" key="2">
    <citation type="submission" date="2021-05" db="EMBL/GenBank/DDBJ databases">
        <title>Protein family content uncovers lineage relationships and bacterial pathway maintenance mechanisms in DPANN archaea.</title>
        <authorList>
            <person name="Castelle C.J."/>
            <person name="Meheust R."/>
            <person name="Jaffe A.L."/>
            <person name="Seitz K."/>
            <person name="Gong X."/>
            <person name="Baker B.J."/>
            <person name="Banfield J.F."/>
        </authorList>
    </citation>
    <scope>NUCLEOTIDE SEQUENCE</scope>
    <source>
        <strain evidence="3">RIFCSPLOWO2_01_FULL_AR10_48_17</strain>
    </source>
</reference>
<dbReference type="SUPFAM" id="SSF46950">
    <property type="entry name" value="Double-stranded DNA-binding domain"/>
    <property type="match status" value="1"/>
</dbReference>
<dbReference type="Gene3D" id="1.10.8.140">
    <property type="entry name" value="PDCD5-like"/>
    <property type="match status" value="1"/>
</dbReference>
<dbReference type="PANTHER" id="PTHR10840">
    <property type="entry name" value="PROGRAMMED CELL DEATH PROTEIN 5"/>
    <property type="match status" value="1"/>
</dbReference>
<dbReference type="AlphaFoldDB" id="A0A8T4LED1"/>